<evidence type="ECO:0000313" key="3">
    <source>
        <dbReference type="Proteomes" id="UP001597641"/>
    </source>
</evidence>
<keyword evidence="2" id="KW-0436">Ligase</keyword>
<name>A0ABW6BMF9_9BACT</name>
<dbReference type="RefSeq" id="WP_377479491.1">
    <property type="nucleotide sequence ID" value="NZ_JBHUOX010000001.1"/>
</dbReference>
<accession>A0ABW6BMF9</accession>
<evidence type="ECO:0000259" key="1">
    <source>
        <dbReference type="Pfam" id="PF21686"/>
    </source>
</evidence>
<gene>
    <name evidence="2" type="primary">ligD</name>
    <name evidence="2" type="ORF">ACFS7Z_00940</name>
</gene>
<evidence type="ECO:0000313" key="2">
    <source>
        <dbReference type="EMBL" id="MFD2998910.1"/>
    </source>
</evidence>
<organism evidence="2 3">
    <name type="scientific">Pontibacter toksunensis</name>
    <dbReference type="NCBI Taxonomy" id="1332631"/>
    <lineage>
        <taxon>Bacteria</taxon>
        <taxon>Pseudomonadati</taxon>
        <taxon>Bacteroidota</taxon>
        <taxon>Cytophagia</taxon>
        <taxon>Cytophagales</taxon>
        <taxon>Hymenobacteraceae</taxon>
        <taxon>Pontibacter</taxon>
    </lineage>
</organism>
<dbReference type="EC" id="6.5.1.1" evidence="2"/>
<protein>
    <submittedName>
        <fullName evidence="2">Non-homologous end-joining DNA ligase</fullName>
        <ecNumber evidence="2">6.5.1.1</ecNumber>
    </submittedName>
</protein>
<feature type="domain" description="DNA ligase D polymerase" evidence="1">
    <location>
        <begin position="38"/>
        <end position="290"/>
    </location>
</feature>
<keyword evidence="3" id="KW-1185">Reference proteome</keyword>
<dbReference type="InterPro" id="IPR052171">
    <property type="entry name" value="NHEJ_LigD"/>
</dbReference>
<reference evidence="3" key="1">
    <citation type="journal article" date="2019" name="Int. J. Syst. Evol. Microbiol.">
        <title>The Global Catalogue of Microorganisms (GCM) 10K type strain sequencing project: providing services to taxonomists for standard genome sequencing and annotation.</title>
        <authorList>
            <consortium name="The Broad Institute Genomics Platform"/>
            <consortium name="The Broad Institute Genome Sequencing Center for Infectious Disease"/>
            <person name="Wu L."/>
            <person name="Ma J."/>
        </authorList>
    </citation>
    <scope>NUCLEOTIDE SEQUENCE [LARGE SCALE GENOMIC DNA]</scope>
    <source>
        <strain evidence="3">KCTC 23984</strain>
    </source>
</reference>
<comment type="caution">
    <text evidence="2">The sequence shown here is derived from an EMBL/GenBank/DDBJ whole genome shotgun (WGS) entry which is preliminary data.</text>
</comment>
<dbReference type="CDD" id="cd04865">
    <property type="entry name" value="LigD_Pol_like_2"/>
    <property type="match status" value="1"/>
</dbReference>
<proteinExistence type="predicted"/>
<dbReference type="PANTHER" id="PTHR42705:SF3">
    <property type="entry name" value="ATP-DEPENDENT DNA LIGASE"/>
    <property type="match status" value="1"/>
</dbReference>
<dbReference type="Proteomes" id="UP001597641">
    <property type="component" value="Unassembled WGS sequence"/>
</dbReference>
<dbReference type="InterPro" id="IPR014145">
    <property type="entry name" value="LigD_pol_dom"/>
</dbReference>
<dbReference type="Pfam" id="PF21686">
    <property type="entry name" value="LigD_Prim-Pol"/>
    <property type="match status" value="1"/>
</dbReference>
<dbReference type="NCBIfam" id="TIGR02778">
    <property type="entry name" value="ligD_pol"/>
    <property type="match status" value="1"/>
</dbReference>
<dbReference type="Gene3D" id="3.90.920.10">
    <property type="entry name" value="DNA primase, PRIM domain"/>
    <property type="match status" value="1"/>
</dbReference>
<dbReference type="GO" id="GO:0003910">
    <property type="term" value="F:DNA ligase (ATP) activity"/>
    <property type="evidence" value="ECO:0007669"/>
    <property type="project" value="UniProtKB-EC"/>
</dbReference>
<dbReference type="EMBL" id="JBHUOX010000001">
    <property type="protein sequence ID" value="MFD2998910.1"/>
    <property type="molecule type" value="Genomic_DNA"/>
</dbReference>
<dbReference type="PANTHER" id="PTHR42705">
    <property type="entry name" value="BIFUNCTIONAL NON-HOMOLOGOUS END JOINING PROTEIN LIGD"/>
    <property type="match status" value="1"/>
</dbReference>
<sequence>MAEKKSKSDKTRIEKVIDGQTVSLSNQDKLYWPEENITKGELVEYYQSIADVLMPYLQDRPQSLFRFPNGVTRPGFIQKDIPNTPAWVRTIKLTAESTGEEVAYLVCDSAATLAYMNNLGCIQLNPWNSRTATLEKPDYMVIDLDPGENTYDEVVAVALVTKEVLDKAGASAYAKTSGATGMHIFVPLGAKYAFDQAREFAHVIAQAVHKKLPHLTSLERNPKERRNQVYLDFLQNSIGQTVAAAYSARPRAGATVSIPLLWEEVKPGLLPTAFTIKNIPERIQKLGDVFRGVLGEGVNIEQCLTKLKS</sequence>